<feature type="transmembrane region" description="Helical" evidence="1">
    <location>
        <begin position="73"/>
        <end position="93"/>
    </location>
</feature>
<gene>
    <name evidence="2" type="ORF">H8S19_09180</name>
</gene>
<sequence length="419" mass="48692">MGKVKVSQLFKVIICAVTLYTLGFDKIITLPGSSFVYEILIAAIGVLLALYVKNKTRSNMNLRMQCKALSNYLMIYLVIILIEMIYSVIAYGYNIVQLLIITRKYFYAFYSYPIVYIFTMDDDMYKFTKTIYWTSMFLLGIKFITWYLYNFKGMTVFSGLLFQYSEGWTRNGFMRMDTGALFGIVLCVTLYYCFVKKQLLYWLVLAFLYIYLIFVTQYRFQLIVTIVLTAYGYYCSTDSNRKKNVKLMAISFIIIAFVLFGGLDYILNLFSLNGMDGGSTAARLLTIDHYWSLIKEKNAILGVGFLSAYTNKAFSILRRSDTDRFWLEDLGILGGIFTFGILSLLLYGKLFFDSMKRTFASHRIRKIEGGDDCLKKCVVVYMILSCILLNIFDAQRMWCMPFYLSVIYFVQNSLKTQKQ</sequence>
<evidence type="ECO:0000256" key="1">
    <source>
        <dbReference type="SAM" id="Phobius"/>
    </source>
</evidence>
<comment type="caution">
    <text evidence="2">The sequence shown here is derived from an EMBL/GenBank/DDBJ whole genome shotgun (WGS) entry which is preliminary data.</text>
</comment>
<feature type="transmembrane region" description="Helical" evidence="1">
    <location>
        <begin position="9"/>
        <end position="28"/>
    </location>
</feature>
<feature type="transmembrane region" description="Helical" evidence="1">
    <location>
        <begin position="330"/>
        <end position="352"/>
    </location>
</feature>
<evidence type="ECO:0000313" key="2">
    <source>
        <dbReference type="EMBL" id="MBC5657226.1"/>
    </source>
</evidence>
<feature type="transmembrane region" description="Helical" evidence="1">
    <location>
        <begin position="220"/>
        <end position="235"/>
    </location>
</feature>
<dbReference type="EMBL" id="JACOOW010000012">
    <property type="protein sequence ID" value="MBC5657226.1"/>
    <property type="molecule type" value="Genomic_DNA"/>
</dbReference>
<feature type="transmembrane region" description="Helical" evidence="1">
    <location>
        <begin position="99"/>
        <end position="118"/>
    </location>
</feature>
<feature type="transmembrane region" description="Helical" evidence="1">
    <location>
        <begin position="373"/>
        <end position="392"/>
    </location>
</feature>
<keyword evidence="3" id="KW-1185">Reference proteome</keyword>
<keyword evidence="1" id="KW-0812">Transmembrane</keyword>
<dbReference type="AlphaFoldDB" id="A0AAW3X3G8"/>
<organism evidence="2 3">
    <name type="scientific">Clostridium segne</name>
    <dbReference type="NCBI Taxonomy" id="2763038"/>
    <lineage>
        <taxon>Bacteria</taxon>
        <taxon>Bacillati</taxon>
        <taxon>Bacillota</taxon>
        <taxon>Clostridia</taxon>
        <taxon>Eubacteriales</taxon>
        <taxon>Clostridiaceae</taxon>
        <taxon>Clostridium</taxon>
    </lineage>
</organism>
<keyword evidence="1" id="KW-0472">Membrane</keyword>
<feature type="transmembrane region" description="Helical" evidence="1">
    <location>
        <begin position="172"/>
        <end position="192"/>
    </location>
</feature>
<feature type="transmembrane region" description="Helical" evidence="1">
    <location>
        <begin position="247"/>
        <end position="267"/>
    </location>
</feature>
<dbReference type="Proteomes" id="UP000653904">
    <property type="component" value="Unassembled WGS sequence"/>
</dbReference>
<name>A0AAW3X3G8_9CLOT</name>
<dbReference type="RefSeq" id="WP_118539071.1">
    <property type="nucleotide sequence ID" value="NZ_JACOOW010000012.1"/>
</dbReference>
<protein>
    <submittedName>
        <fullName evidence="2">Uncharacterized protein</fullName>
    </submittedName>
</protein>
<feature type="transmembrane region" description="Helical" evidence="1">
    <location>
        <begin position="130"/>
        <end position="149"/>
    </location>
</feature>
<proteinExistence type="predicted"/>
<feature type="transmembrane region" description="Helical" evidence="1">
    <location>
        <begin position="199"/>
        <end position="214"/>
    </location>
</feature>
<evidence type="ECO:0000313" key="3">
    <source>
        <dbReference type="Proteomes" id="UP000653904"/>
    </source>
</evidence>
<keyword evidence="1" id="KW-1133">Transmembrane helix</keyword>
<reference evidence="2 3" key="1">
    <citation type="submission" date="2020-08" db="EMBL/GenBank/DDBJ databases">
        <title>Genome public.</title>
        <authorList>
            <person name="Liu C."/>
            <person name="Sun Q."/>
        </authorList>
    </citation>
    <scope>NUCLEOTIDE SEQUENCE [LARGE SCALE GENOMIC DNA]</scope>
    <source>
        <strain evidence="2 3">BX14</strain>
    </source>
</reference>
<feature type="transmembrane region" description="Helical" evidence="1">
    <location>
        <begin position="34"/>
        <end position="52"/>
    </location>
</feature>
<accession>A0AAW3X3G8</accession>